<evidence type="ECO:0000256" key="7">
    <source>
        <dbReference type="PIRSR" id="PIRSR001589-3"/>
    </source>
</evidence>
<dbReference type="Proteomes" id="UP000198620">
    <property type="component" value="Unassembled WGS sequence"/>
</dbReference>
<keyword evidence="11" id="KW-1185">Reference proteome</keyword>
<dbReference type="InterPro" id="IPR006426">
    <property type="entry name" value="Asn_synth_AEB"/>
</dbReference>
<dbReference type="InterPro" id="IPR029055">
    <property type="entry name" value="Ntn_hydrolases_N"/>
</dbReference>
<sequence length="616" mass="68476">MSGFCGWIGHSISASENLRLVRQMAGPLSRFDGSHMEPLAGMESALAIAAGDGSRHLYQKDGLIVAICGRPNFLESQLAQLALSQGVAKTLADDWRTRGEKAFSSLAGAFSFCILNEDTDEAVLATDRMGTYPVAFQLSGRALVFGSAADAILMHPLIRPEIAPQSLYNYIYFHMVPGPGTIYREQARLLPGEYLIYRKGRVETRRYWEMRFLEGERRPFQELKEGFLGVLRSSVREAAGDQKVGTFLSGGTDSSTIAGILGEVTGQPARTYSIGFDASGYDEMAYARIAAKHFGTRHQEYYVTPDDIVAAIPQVAAIFDQPFGNSSAIPAFYCARMAKADGLNRMLGGDGGDELFGGNTRYAKQHLFSLYEQIPALLRKAVIEPVVLGIPGGAALPLMRKARSYVEQASIEMPARTETYNLLEHYGARAVFTQEFLETVDPGYPAELLSDIYHQSSAKSLINRMLAFDRKFTLADNDLPKVSKACELAGMDVAYPLISDEIVDFSLQLEPQLKLKGTKLRYFFKEALRGFLPDEIIGKQKHGFGLPFGVWLQHHKPLQALAFDSLNDLKSRHIINTRFIDKLLEQHLGEHAGYHGTMVWVLMMLEQWYRQRQGLI</sequence>
<dbReference type="RefSeq" id="WP_090828256.1">
    <property type="nucleotide sequence ID" value="NZ_FOBH01000004.1"/>
</dbReference>
<dbReference type="PANTHER" id="PTHR43284">
    <property type="entry name" value="ASPARAGINE SYNTHETASE (GLUTAMINE-HYDROLYZING)"/>
    <property type="match status" value="1"/>
</dbReference>
<evidence type="ECO:0000256" key="3">
    <source>
        <dbReference type="ARBA" id="ARBA00012737"/>
    </source>
</evidence>
<feature type="site" description="Important for beta-aspartyl-AMP intermediate formation" evidence="7">
    <location>
        <position position="350"/>
    </location>
</feature>
<proteinExistence type="inferred from homology"/>
<name>A0A1H7LBL3_9PROT</name>
<accession>A0A1H7LBL3</accession>
<dbReference type="GO" id="GO:0005829">
    <property type="term" value="C:cytosol"/>
    <property type="evidence" value="ECO:0007669"/>
    <property type="project" value="TreeGrafter"/>
</dbReference>
<dbReference type="InterPro" id="IPR001962">
    <property type="entry name" value="Asn_synthase"/>
</dbReference>
<dbReference type="PIRSF" id="PIRSF001589">
    <property type="entry name" value="Asn_synthetase_glu-h"/>
    <property type="match status" value="1"/>
</dbReference>
<dbReference type="Pfam" id="PF00733">
    <property type="entry name" value="Asn_synthase"/>
    <property type="match status" value="1"/>
</dbReference>
<evidence type="ECO:0000313" key="11">
    <source>
        <dbReference type="Proteomes" id="UP000198620"/>
    </source>
</evidence>
<evidence type="ECO:0000256" key="4">
    <source>
        <dbReference type="ARBA" id="ARBA00022741"/>
    </source>
</evidence>
<evidence type="ECO:0000256" key="1">
    <source>
        <dbReference type="ARBA" id="ARBA00005187"/>
    </source>
</evidence>
<feature type="domain" description="Glutamine amidotransferase type-2" evidence="9">
    <location>
        <begin position="97"/>
        <end position="153"/>
    </location>
</feature>
<dbReference type="CDD" id="cd01991">
    <property type="entry name" value="Asn_synthase_B_C"/>
    <property type="match status" value="1"/>
</dbReference>
<dbReference type="STRING" id="1233.SAMN05216387_1047"/>
<dbReference type="SUPFAM" id="SSF52402">
    <property type="entry name" value="Adenine nucleotide alpha hydrolases-like"/>
    <property type="match status" value="1"/>
</dbReference>
<gene>
    <name evidence="10" type="ORF">SAMN05216387_1047</name>
</gene>
<dbReference type="InterPro" id="IPR017932">
    <property type="entry name" value="GATase_2_dom"/>
</dbReference>
<evidence type="ECO:0000259" key="9">
    <source>
        <dbReference type="Pfam" id="PF13537"/>
    </source>
</evidence>
<organism evidence="10 11">
    <name type="scientific">Nitrosovibrio tenuis</name>
    <dbReference type="NCBI Taxonomy" id="1233"/>
    <lineage>
        <taxon>Bacteria</taxon>
        <taxon>Pseudomonadati</taxon>
        <taxon>Pseudomonadota</taxon>
        <taxon>Betaproteobacteria</taxon>
        <taxon>Nitrosomonadales</taxon>
        <taxon>Nitrosomonadaceae</taxon>
        <taxon>Nitrosovibrio</taxon>
    </lineage>
</organism>
<feature type="domain" description="Asparagine synthetase" evidence="8">
    <location>
        <begin position="230"/>
        <end position="610"/>
    </location>
</feature>
<comment type="similarity">
    <text evidence="2">Belongs to the asparagine synthetase family.</text>
</comment>
<dbReference type="PANTHER" id="PTHR43284:SF1">
    <property type="entry name" value="ASPARAGINE SYNTHETASE"/>
    <property type="match status" value="1"/>
</dbReference>
<dbReference type="GO" id="GO:0006529">
    <property type="term" value="P:asparagine biosynthetic process"/>
    <property type="evidence" value="ECO:0007669"/>
    <property type="project" value="InterPro"/>
</dbReference>
<dbReference type="InterPro" id="IPR051786">
    <property type="entry name" value="ASN_synthetase/amidase"/>
</dbReference>
<keyword evidence="5" id="KW-0067">ATP-binding</keyword>
<keyword evidence="4" id="KW-0547">Nucleotide-binding</keyword>
<dbReference type="AlphaFoldDB" id="A0A1H7LBL3"/>
<dbReference type="OrthoDB" id="9763290at2"/>
<dbReference type="EMBL" id="FOBH01000004">
    <property type="protein sequence ID" value="SEK96160.1"/>
    <property type="molecule type" value="Genomic_DNA"/>
</dbReference>
<evidence type="ECO:0000256" key="2">
    <source>
        <dbReference type="ARBA" id="ARBA00005752"/>
    </source>
</evidence>
<dbReference type="Pfam" id="PF13537">
    <property type="entry name" value="GATase_7"/>
    <property type="match status" value="1"/>
</dbReference>
<comment type="catalytic activity">
    <reaction evidence="6">
        <text>L-aspartate + L-glutamine + ATP + H2O = L-asparagine + L-glutamate + AMP + diphosphate + H(+)</text>
        <dbReference type="Rhea" id="RHEA:12228"/>
        <dbReference type="ChEBI" id="CHEBI:15377"/>
        <dbReference type="ChEBI" id="CHEBI:15378"/>
        <dbReference type="ChEBI" id="CHEBI:29985"/>
        <dbReference type="ChEBI" id="CHEBI:29991"/>
        <dbReference type="ChEBI" id="CHEBI:30616"/>
        <dbReference type="ChEBI" id="CHEBI:33019"/>
        <dbReference type="ChEBI" id="CHEBI:58048"/>
        <dbReference type="ChEBI" id="CHEBI:58359"/>
        <dbReference type="ChEBI" id="CHEBI:456215"/>
        <dbReference type="EC" id="6.3.5.4"/>
    </reaction>
</comment>
<dbReference type="InterPro" id="IPR014729">
    <property type="entry name" value="Rossmann-like_a/b/a_fold"/>
</dbReference>
<evidence type="ECO:0000313" key="10">
    <source>
        <dbReference type="EMBL" id="SEK96160.1"/>
    </source>
</evidence>
<protein>
    <recommendedName>
        <fullName evidence="3">asparagine synthase (glutamine-hydrolyzing)</fullName>
        <ecNumber evidence="3">6.3.5.4</ecNumber>
    </recommendedName>
</protein>
<evidence type="ECO:0000259" key="8">
    <source>
        <dbReference type="Pfam" id="PF00733"/>
    </source>
</evidence>
<evidence type="ECO:0000256" key="6">
    <source>
        <dbReference type="ARBA" id="ARBA00048741"/>
    </source>
</evidence>
<dbReference type="EC" id="6.3.5.4" evidence="3"/>
<evidence type="ECO:0000256" key="5">
    <source>
        <dbReference type="ARBA" id="ARBA00022840"/>
    </source>
</evidence>
<reference evidence="10 11" key="1">
    <citation type="submission" date="2016-10" db="EMBL/GenBank/DDBJ databases">
        <authorList>
            <person name="de Groot N.N."/>
        </authorList>
    </citation>
    <scope>NUCLEOTIDE SEQUENCE [LARGE SCALE GENOMIC DNA]</scope>
    <source>
        <strain evidence="10 11">Nv1</strain>
    </source>
</reference>
<dbReference type="Gene3D" id="3.60.20.10">
    <property type="entry name" value="Glutamine Phosphoribosylpyrophosphate, subunit 1, domain 1"/>
    <property type="match status" value="1"/>
</dbReference>
<comment type="pathway">
    <text evidence="1">Amino-acid biosynthesis; L-asparagine biosynthesis; L-asparagine from L-aspartate (L-Gln route): step 1/1.</text>
</comment>
<dbReference type="GO" id="GO:0004066">
    <property type="term" value="F:asparagine synthase (glutamine-hydrolyzing) activity"/>
    <property type="evidence" value="ECO:0007669"/>
    <property type="project" value="UniProtKB-EC"/>
</dbReference>
<dbReference type="Gene3D" id="3.40.50.620">
    <property type="entry name" value="HUPs"/>
    <property type="match status" value="1"/>
</dbReference>
<dbReference type="GO" id="GO:0005524">
    <property type="term" value="F:ATP binding"/>
    <property type="evidence" value="ECO:0007669"/>
    <property type="project" value="UniProtKB-KW"/>
</dbReference>
<dbReference type="SUPFAM" id="SSF56235">
    <property type="entry name" value="N-terminal nucleophile aminohydrolases (Ntn hydrolases)"/>
    <property type="match status" value="1"/>
</dbReference>